<keyword evidence="3" id="KW-0540">Nuclease</keyword>
<dbReference type="OrthoDB" id="9768561at2"/>
<dbReference type="InterPro" id="IPR001322">
    <property type="entry name" value="Lamin_tail_dom"/>
</dbReference>
<dbReference type="SUPFAM" id="SSF141072">
    <property type="entry name" value="CalX-like"/>
    <property type="match status" value="1"/>
</dbReference>
<feature type="region of interest" description="Disordered" evidence="1">
    <location>
        <begin position="1796"/>
        <end position="1815"/>
    </location>
</feature>
<dbReference type="RefSeq" id="WP_015214223.1">
    <property type="nucleotide sequence ID" value="NC_019771.1"/>
</dbReference>
<dbReference type="InterPro" id="IPR036415">
    <property type="entry name" value="Lamin_tail_dom_sf"/>
</dbReference>
<organism evidence="3 4">
    <name type="scientific">Anabaena cylindrica (strain ATCC 27899 / PCC 7122)</name>
    <dbReference type="NCBI Taxonomy" id="272123"/>
    <lineage>
        <taxon>Bacteria</taxon>
        <taxon>Bacillati</taxon>
        <taxon>Cyanobacteriota</taxon>
        <taxon>Cyanophyceae</taxon>
        <taxon>Nostocales</taxon>
        <taxon>Nostocaceae</taxon>
        <taxon>Anabaena</taxon>
    </lineage>
</organism>
<dbReference type="Pfam" id="PF00932">
    <property type="entry name" value="LTD"/>
    <property type="match status" value="2"/>
</dbReference>
<name>K9ZG57_ANACC</name>
<keyword evidence="4" id="KW-1185">Reference proteome</keyword>
<dbReference type="InterPro" id="IPR011049">
    <property type="entry name" value="Serralysin-like_metalloprot_C"/>
</dbReference>
<dbReference type="InterPro" id="IPR038081">
    <property type="entry name" value="CalX-like_sf"/>
</dbReference>
<dbReference type="HOGENOM" id="CLU_001070_0_0_3"/>
<dbReference type="eggNOG" id="COG2931">
    <property type="taxonomic scope" value="Bacteria"/>
</dbReference>
<keyword evidence="3" id="KW-0378">Hydrolase</keyword>
<accession>K9ZG57</accession>
<reference evidence="4" key="1">
    <citation type="journal article" date="2013" name="Proc. Natl. Acad. Sci. U.S.A.">
        <title>Improving the coverage of the cyanobacterial phylum using diversity-driven genome sequencing.</title>
        <authorList>
            <person name="Shih P.M."/>
            <person name="Wu D."/>
            <person name="Latifi A."/>
            <person name="Axen S.D."/>
            <person name="Fewer D.P."/>
            <person name="Talla E."/>
            <person name="Calteau A."/>
            <person name="Cai F."/>
            <person name="Tandeau de Marsac N."/>
            <person name="Rippka R."/>
            <person name="Herdman M."/>
            <person name="Sivonen K."/>
            <person name="Coursin T."/>
            <person name="Laurent T."/>
            <person name="Goodwin L."/>
            <person name="Nolan M."/>
            <person name="Davenport K.W."/>
            <person name="Han C.S."/>
            <person name="Rubin E.M."/>
            <person name="Eisen J.A."/>
            <person name="Woyke T."/>
            <person name="Gugger M."/>
            <person name="Kerfeld C.A."/>
        </authorList>
    </citation>
    <scope>NUCLEOTIDE SEQUENCE [LARGE SCALE GENOMIC DNA]</scope>
    <source>
        <strain evidence="4">ATCC 27899 / PCC 7122</strain>
    </source>
</reference>
<protein>
    <submittedName>
        <fullName evidence="3">Endonuclease/exonuclease/phosphatase</fullName>
    </submittedName>
</protein>
<dbReference type="CDD" id="cd10283">
    <property type="entry name" value="MnuA_DNase1-like"/>
    <property type="match status" value="1"/>
</dbReference>
<dbReference type="SUPFAM" id="SSF74853">
    <property type="entry name" value="Lamin A/C globular tail domain"/>
    <property type="match status" value="1"/>
</dbReference>
<dbReference type="PATRIC" id="fig|272123.3.peg.2284"/>
<dbReference type="EMBL" id="CP003659">
    <property type="protein sequence ID" value="AFZ57577.1"/>
    <property type="molecule type" value="Genomic_DNA"/>
</dbReference>
<proteinExistence type="predicted"/>
<evidence type="ECO:0000313" key="3">
    <source>
        <dbReference type="EMBL" id="AFZ57577.1"/>
    </source>
</evidence>
<dbReference type="PANTHER" id="PTHR42834:SF1">
    <property type="entry name" value="ENDONUCLEASE_EXONUCLEASE_PHOSPHATASE FAMILY PROTEIN (AFU_ORTHOLOGUE AFUA_3G09210)"/>
    <property type="match status" value="1"/>
</dbReference>
<evidence type="ECO:0000256" key="1">
    <source>
        <dbReference type="SAM" id="MobiDB-lite"/>
    </source>
</evidence>
<keyword evidence="3" id="KW-0255">Endonuclease</keyword>
<gene>
    <name evidence="3" type="ordered locus">Anacy_2100</name>
</gene>
<dbReference type="PANTHER" id="PTHR42834">
    <property type="entry name" value="ENDONUCLEASE/EXONUCLEASE/PHOSPHATASE FAMILY PROTEIN (AFU_ORTHOLOGUE AFUA_3G09210)"/>
    <property type="match status" value="1"/>
</dbReference>
<dbReference type="InterPro" id="IPR005135">
    <property type="entry name" value="Endo/exonuclease/phosphatase"/>
</dbReference>
<evidence type="ECO:0000259" key="2">
    <source>
        <dbReference type="PROSITE" id="PS51841"/>
    </source>
</evidence>
<dbReference type="SUPFAM" id="SSF51120">
    <property type="entry name" value="beta-Roll"/>
    <property type="match status" value="1"/>
</dbReference>
<dbReference type="CDD" id="cd04486">
    <property type="entry name" value="YhcR_OBF_like"/>
    <property type="match status" value="1"/>
</dbReference>
<dbReference type="Proteomes" id="UP000010474">
    <property type="component" value="Chromosome"/>
</dbReference>
<feature type="domain" description="LTD" evidence="2">
    <location>
        <begin position="619"/>
        <end position="737"/>
    </location>
</feature>
<evidence type="ECO:0000313" key="4">
    <source>
        <dbReference type="Proteomes" id="UP000010474"/>
    </source>
</evidence>
<dbReference type="Gene3D" id="3.60.10.10">
    <property type="entry name" value="Endonuclease/exonuclease/phosphatase"/>
    <property type="match status" value="1"/>
</dbReference>
<dbReference type="Pfam" id="PF03372">
    <property type="entry name" value="Exo_endo_phos"/>
    <property type="match status" value="1"/>
</dbReference>
<dbReference type="PROSITE" id="PS51841">
    <property type="entry name" value="LTD"/>
    <property type="match status" value="2"/>
</dbReference>
<dbReference type="eggNOG" id="COG2374">
    <property type="taxonomic scope" value="Bacteria"/>
</dbReference>
<dbReference type="InterPro" id="IPR036691">
    <property type="entry name" value="Endo/exonu/phosph_ase_sf"/>
</dbReference>
<dbReference type="SUPFAM" id="SSF56219">
    <property type="entry name" value="DNase I-like"/>
    <property type="match status" value="1"/>
</dbReference>
<sequence>MALTAGNIAFVGFNADGNDNIAFVALVDINPNEVIIFEDNEWNGTAWVDTNEGAFSWTSNVLIPAGTIVRIDNIGSGDIAASTGTVTQPVAERGTNRGLSASSEVLYAYQGDAASPTFMTAIANSGFSTTNGLLTNTGLTAGVNALDLSSLAAGGADVAVFNGARTNQANFAAYLPIINNPSNWIAQDGAGDQSIDTIAPDVPFSDTAFTLGAASIVGITLSQSGGTTNVTEGGATDSYTIVLNSQPTADVIITLNGDSQVTTSSNSLTFTTANWNVGQTVTVSAVDDAILEDSHLGTISHSVTSVDANYNGLAIANVTANITDNDSTGASGITIQITEYLYSGGNGEFVELTNLSDSPVDLTGWSYSDSNRTPGTFSLSGFGTVEAGESVIFTETADTAAFRTAWGLDATVKVIGDSSPGLGRGDEINIYDNNNQLVDRLTYDDQAIGGVRTQNVSGWTEIDNLGINDATKWKLSTIADAQSSVLSTANDIGNPGRYVIGVVPTVILTQTGSNTSVAENGVTDTYTLALTTTPTAAVNINITVSDQQTLLSTDGINFFSTLVLNLTDTTPQTITVQAVDDGIFETKPHNGAIAHSISSADPIYNSLTIPSLAVSITDNDTAPNSPAIRITEYQDGGNGSEFFEITNIGDTAIDLNGWSYDDDSRIAGTVSLSAFGMVGAGESVIVTENNADNFRNDWGLSSSVKVIGELTVNLGREDEINIFDNTNQLIDSLSYGDSTKFPGTSRANGVSAWTAAANLGTNDITTWTLSTVGDNLNSFNSLSGGIGNPGSYSSAAVPSPAVLLSQSGGSTAVTEGGATDTYTVVLRSQPTADVAIAINADSQLLVSSSTLTFTSANWNIAQTVTVTAVDDALFEGSHTGAISHTAISADINYNGITVPSIATVNITDNDTAVGAVPTITENTASPFINLAATGSGFLSGAINDPTDPARILGIDLAIADADTPVENLTVTVSSSNQSVVANANLNLTGSGGTRNLKINPTDVGFADITISVTDGNNLVEYIINYAASAASVVPTSTRFHYGTSDASTAIAIDAQYMLVADDEDQVIRLYDRTQSGSPITSFDFSSSPGLGSEVDLEGSVQIGNTIYWIGSHGNNSSNNDAPNRERIFATTVAGTGINTTLDFAGSYRFLEDDLIAWDNANGHGLGAGFLGLEASAAGGVSVSSSNGFNIEGLTASPDGNSVYIAFRTPLEPTSDRTQALIVPVTNFSSILDNTGGTAGSATFGAPIQLDLGGRGIRSIERNTTGEYVIIAGAVGAATDSAPNDFRLYTWTGNVADAPVLRTADLTSLNTNGSFEGIVTVPDNLTGSTKIQLLVDNGDTFWYNNSVASKDLDQDNFQKFRTEEVTLDAIKIHTIQGAGHISSLVGQVVTDIPGIVTAVDSNGFYLQDPNPDNDIATSEGIFVFTGSTPTVSVGDAITVTGTVSEFTPGGASTGNLSTTQIGGNPTITILSSDNVLPSAVIIGAGGRVPPSQVIDDDGLTSFDPITDGIDFYESLEGMRVTAKNLLAVSPTNSFGEIYTVVDNGTGATGLSQRGTINIAPNDFNPERIQIDEDNGVFDFAFPNVNVGDRLGDVTGVVGYNFGNFEVIPTEDFVSNIQFANLQPEVTTLNQGSDTLAIATYNVLNLDPNDADGDLDIADGRFNAIASQIVNNLKSPDIIGLQEIQDNSGSTNDGVTSASLTLQTLIDAIAAAGGPTYKFIDNTFITNNNSGGQPGANIRNAFLYNDSRVDLVDGSVQTVPSSSFAAFTDTRLPLIANFAFNGEEITVINNHFSSKGGSSPLFGRNQPSVGGESGGNGQENNAINGSLDQRRAQAEAVNNFVDGILATNPNSNVVVVGDLNEFEFISPLNILAGGNSSVLTNLTNTLPENERYTYNFDGNSQSLDHILVSNNLGATAQVDIVHVNSEFVDNAQRASDHDPILVTLTITQNISTLPAVGTPGNDDIFPVQSSSFDGVQDILFTGAGNDTVDLQLGTLANAGNNRINLGSADDIIYVNRQDRAFGSDGNDEFDATDAKGGNRMSGGEGNDIFYLGSNDRALGGNGDDSFFVQEGGGNLLSGGAGADQFWIVNAQLPQVANTIVDFQVGVDVIGIGGAVSLGITTSTLQLNQVNADTHINFNNQTLAVLTGIQSVSLNLTDSNQFVLV</sequence>
<feature type="domain" description="LTD" evidence="2">
    <location>
        <begin position="327"/>
        <end position="445"/>
    </location>
</feature>
<dbReference type="KEGG" id="acy:Anacy_2100"/>
<dbReference type="GO" id="GO:0004519">
    <property type="term" value="F:endonuclease activity"/>
    <property type="evidence" value="ECO:0007669"/>
    <property type="project" value="UniProtKB-KW"/>
</dbReference>